<proteinExistence type="predicted"/>
<organism evidence="2 4">
    <name type="scientific">Cucumis melo var. makuwa</name>
    <name type="common">Oriental melon</name>
    <dbReference type="NCBI Taxonomy" id="1194695"/>
    <lineage>
        <taxon>Eukaryota</taxon>
        <taxon>Viridiplantae</taxon>
        <taxon>Streptophyta</taxon>
        <taxon>Embryophyta</taxon>
        <taxon>Tracheophyta</taxon>
        <taxon>Spermatophyta</taxon>
        <taxon>Magnoliopsida</taxon>
        <taxon>eudicotyledons</taxon>
        <taxon>Gunneridae</taxon>
        <taxon>Pentapetalae</taxon>
        <taxon>rosids</taxon>
        <taxon>fabids</taxon>
        <taxon>Cucurbitales</taxon>
        <taxon>Cucurbitaceae</taxon>
        <taxon>Benincaseae</taxon>
        <taxon>Cucumis</taxon>
    </lineage>
</organism>
<feature type="region of interest" description="Disordered" evidence="1">
    <location>
        <begin position="323"/>
        <end position="350"/>
    </location>
</feature>
<feature type="compositionally biased region" description="Basic and acidic residues" evidence="1">
    <location>
        <begin position="334"/>
        <end position="344"/>
    </location>
</feature>
<dbReference type="Proteomes" id="UP000321947">
    <property type="component" value="Unassembled WGS sequence"/>
</dbReference>
<evidence type="ECO:0000313" key="3">
    <source>
        <dbReference type="EMBL" id="TYK25007.1"/>
    </source>
</evidence>
<evidence type="ECO:0000256" key="1">
    <source>
        <dbReference type="SAM" id="MobiDB-lite"/>
    </source>
</evidence>
<dbReference type="PANTHER" id="PTHR33356:SF5">
    <property type="entry name" value="TIP41-LIKE PROTEIN"/>
    <property type="match status" value="1"/>
</dbReference>
<dbReference type="OrthoDB" id="747893at2759"/>
<dbReference type="AlphaFoldDB" id="A0A5A7TRC0"/>
<evidence type="ECO:0000313" key="2">
    <source>
        <dbReference type="EMBL" id="KAA0044131.1"/>
    </source>
</evidence>
<protein>
    <submittedName>
        <fullName evidence="2">Uncharacterized protein</fullName>
    </submittedName>
</protein>
<evidence type="ECO:0000313" key="4">
    <source>
        <dbReference type="Proteomes" id="UP000321393"/>
    </source>
</evidence>
<sequence length="350" mass="39241">MVVMDESLDDNEFWLPPQFLADDDNMLHQNDQNCLDESLKGSSETIREEEDSVSGLILRMARFTIDDVGFSFQHNSSVSCSFILSDLGFSFLFFSFLFQGWVLSGSPQSTLCDMECGSSCSQVSSRGSPKGNSKAQSPPPIRDLLHAVAEEVARMRVNESHGGVLHQNRGISQVSVPVKNPTTGTGFYQKLHGPQRQNLTVDEQINSRTRNQQQQTHQMVQNGISDYNGLSSLERLPLPQGYRTEGGKREFAGTGVFLPRHTNAEADERRKPACSTVLVPAKVMKALNLKLDDICNNNPHLEPVDGGRLNSDNDVLLRLQINRDGNHQKRNHRRETSTDQEIKLPQEWIY</sequence>
<comment type="caution">
    <text evidence="2">The sequence shown here is derived from an EMBL/GenBank/DDBJ whole genome shotgun (WGS) entry which is preliminary data.</text>
</comment>
<gene>
    <name evidence="3" type="ORF">E5676_scaffold352G001250</name>
    <name evidence="2" type="ORF">E6C27_scaffold236G004840</name>
</gene>
<dbReference type="STRING" id="1194695.A0A5A7TRC0"/>
<dbReference type="Proteomes" id="UP000321393">
    <property type="component" value="Unassembled WGS sequence"/>
</dbReference>
<dbReference type="EMBL" id="SSTE01014973">
    <property type="protein sequence ID" value="KAA0044131.1"/>
    <property type="molecule type" value="Genomic_DNA"/>
</dbReference>
<evidence type="ECO:0000313" key="5">
    <source>
        <dbReference type="Proteomes" id="UP000321947"/>
    </source>
</evidence>
<name>A0A5A7TRC0_CUCMM</name>
<dbReference type="EMBL" id="SSTD01003829">
    <property type="protein sequence ID" value="TYK25007.1"/>
    <property type="molecule type" value="Genomic_DNA"/>
</dbReference>
<reference evidence="4 5" key="1">
    <citation type="submission" date="2019-08" db="EMBL/GenBank/DDBJ databases">
        <title>Draft genome sequences of two oriental melons (Cucumis melo L. var makuwa).</title>
        <authorList>
            <person name="Kwon S.-Y."/>
        </authorList>
    </citation>
    <scope>NUCLEOTIDE SEQUENCE [LARGE SCALE GENOMIC DNA]</scope>
    <source>
        <strain evidence="5">cv. Chang Bougi</strain>
        <strain evidence="4">cv. SW 3</strain>
        <tissue evidence="2">Leaf</tissue>
    </source>
</reference>
<dbReference type="PANTHER" id="PTHR33356">
    <property type="entry name" value="TIP41-LIKE PROTEIN"/>
    <property type="match status" value="1"/>
</dbReference>
<accession>A0A5A7TRC0</accession>